<dbReference type="GO" id="GO:0009231">
    <property type="term" value="P:riboflavin biosynthetic process"/>
    <property type="evidence" value="ECO:0007669"/>
    <property type="project" value="InterPro"/>
</dbReference>
<dbReference type="InterPro" id="IPR015864">
    <property type="entry name" value="FAD_synthase"/>
</dbReference>
<dbReference type="GO" id="GO:0008531">
    <property type="term" value="F:riboflavin kinase activity"/>
    <property type="evidence" value="ECO:0007669"/>
    <property type="project" value="UniProtKB-UniRule"/>
</dbReference>
<evidence type="ECO:0000256" key="14">
    <source>
        <dbReference type="PIRNR" id="PIRNR004491"/>
    </source>
</evidence>
<keyword evidence="6 14" id="KW-0548">Nucleotidyltransferase</keyword>
<dbReference type="Gene3D" id="3.40.50.620">
    <property type="entry name" value="HUPs"/>
    <property type="match status" value="1"/>
</dbReference>
<reference evidence="16" key="1">
    <citation type="submission" date="2020-08" db="EMBL/GenBank/DDBJ databases">
        <authorList>
            <person name="Cejkova D."/>
            <person name="Kubasova T."/>
            <person name="Jahodarova E."/>
            <person name="Rychlik I."/>
        </authorList>
    </citation>
    <scope>NUCLEOTIDE SEQUENCE</scope>
    <source>
        <strain evidence="16">An420c</strain>
    </source>
</reference>
<dbReference type="GO" id="GO:0005524">
    <property type="term" value="F:ATP binding"/>
    <property type="evidence" value="ECO:0007669"/>
    <property type="project" value="UniProtKB-UniRule"/>
</dbReference>
<accession>A0A939BCB3</accession>
<evidence type="ECO:0000256" key="8">
    <source>
        <dbReference type="ARBA" id="ARBA00022777"/>
    </source>
</evidence>
<dbReference type="SUPFAM" id="SSF52374">
    <property type="entry name" value="Nucleotidylyl transferase"/>
    <property type="match status" value="1"/>
</dbReference>
<comment type="similarity">
    <text evidence="14">Belongs to the ribF family.</text>
</comment>
<name>A0A939BCB3_9CLOT</name>
<dbReference type="PANTHER" id="PTHR22749">
    <property type="entry name" value="RIBOFLAVIN KINASE/FMN ADENYLYLTRANSFERASE"/>
    <property type="match status" value="1"/>
</dbReference>
<dbReference type="NCBIfam" id="TIGR00083">
    <property type="entry name" value="ribF"/>
    <property type="match status" value="1"/>
</dbReference>
<evidence type="ECO:0000256" key="13">
    <source>
        <dbReference type="ARBA" id="ARBA00049494"/>
    </source>
</evidence>
<dbReference type="SUPFAM" id="SSF82114">
    <property type="entry name" value="Riboflavin kinase-like"/>
    <property type="match status" value="1"/>
</dbReference>
<keyword evidence="11" id="KW-0511">Multifunctional enzyme</keyword>
<dbReference type="InterPro" id="IPR014729">
    <property type="entry name" value="Rossmann-like_a/b/a_fold"/>
</dbReference>
<dbReference type="GO" id="GO:0003919">
    <property type="term" value="F:FMN adenylyltransferase activity"/>
    <property type="evidence" value="ECO:0007669"/>
    <property type="project" value="UniProtKB-UniRule"/>
</dbReference>
<evidence type="ECO:0000256" key="1">
    <source>
        <dbReference type="ARBA" id="ARBA00004726"/>
    </source>
</evidence>
<evidence type="ECO:0000256" key="3">
    <source>
        <dbReference type="ARBA" id="ARBA00022630"/>
    </source>
</evidence>
<dbReference type="Proteomes" id="UP000713880">
    <property type="component" value="Unassembled WGS sequence"/>
</dbReference>
<comment type="pathway">
    <text evidence="1 14">Cofactor biosynthesis; FAD biosynthesis; FAD from FMN: step 1/1.</text>
</comment>
<dbReference type="SMART" id="SM00904">
    <property type="entry name" value="Flavokinase"/>
    <property type="match status" value="1"/>
</dbReference>
<dbReference type="Gene3D" id="2.40.30.30">
    <property type="entry name" value="Riboflavin kinase-like"/>
    <property type="match status" value="1"/>
</dbReference>
<comment type="pathway">
    <text evidence="2 14">Cofactor biosynthesis; FMN biosynthesis; FMN from riboflavin (ATP route): step 1/1.</text>
</comment>
<dbReference type="InterPro" id="IPR015865">
    <property type="entry name" value="Riboflavin_kinase_bac/euk"/>
</dbReference>
<evidence type="ECO:0000259" key="15">
    <source>
        <dbReference type="SMART" id="SM00904"/>
    </source>
</evidence>
<evidence type="ECO:0000256" key="11">
    <source>
        <dbReference type="ARBA" id="ARBA00023268"/>
    </source>
</evidence>
<dbReference type="InterPro" id="IPR023468">
    <property type="entry name" value="Riboflavin_kinase"/>
</dbReference>
<evidence type="ECO:0000256" key="4">
    <source>
        <dbReference type="ARBA" id="ARBA00022643"/>
    </source>
</evidence>
<comment type="catalytic activity">
    <reaction evidence="12 14">
        <text>riboflavin + ATP = FMN + ADP + H(+)</text>
        <dbReference type="Rhea" id="RHEA:14357"/>
        <dbReference type="ChEBI" id="CHEBI:15378"/>
        <dbReference type="ChEBI" id="CHEBI:30616"/>
        <dbReference type="ChEBI" id="CHEBI:57986"/>
        <dbReference type="ChEBI" id="CHEBI:58210"/>
        <dbReference type="ChEBI" id="CHEBI:456216"/>
        <dbReference type="EC" id="2.7.1.26"/>
    </reaction>
</comment>
<evidence type="ECO:0000256" key="2">
    <source>
        <dbReference type="ARBA" id="ARBA00005201"/>
    </source>
</evidence>
<keyword evidence="9 14" id="KW-0274">FAD</keyword>
<dbReference type="PIRSF" id="PIRSF004491">
    <property type="entry name" value="FAD_Synth"/>
    <property type="match status" value="1"/>
</dbReference>
<keyword evidence="10 14" id="KW-0067">ATP-binding</keyword>
<dbReference type="Pfam" id="PF06574">
    <property type="entry name" value="FAD_syn"/>
    <property type="match status" value="1"/>
</dbReference>
<keyword evidence="7 14" id="KW-0547">Nucleotide-binding</keyword>
<sequence length="306" mass="35532">MQYIKELSQYHSDRDSAVTFGKFDGLHRGHQKLVRKVQELSTNENVNSIVCAFDMHPLWKEKGITPQLIMDQRERYLHLETQVDVLIDYPFTPEFARMPAEDFIEQIISRRLHARYVVVGTDFRFGYEKRGDVQMLSEYAGQYGYQLFVIEKERYQDRIISSTYIKEVLRDGDVEKAAKMLGYAYAVDGVVEHGKRLGRTLGFPTVNLHWPEDKIVPPKGVYFSRIRVDGAVYHGISNVGIKPTVSDEQRLLVESFLFGYEGDAYGKEILVEFLKYHRPEQKFPDVESLKVQVDRDIAAGQEYFKV</sequence>
<evidence type="ECO:0000313" key="17">
    <source>
        <dbReference type="Proteomes" id="UP000713880"/>
    </source>
</evidence>
<dbReference type="GO" id="GO:0009398">
    <property type="term" value="P:FMN biosynthetic process"/>
    <property type="evidence" value="ECO:0007669"/>
    <property type="project" value="UniProtKB-UniRule"/>
</dbReference>
<dbReference type="EC" id="2.7.1.26" evidence="14"/>
<dbReference type="FunFam" id="3.40.50.620:FF:000021">
    <property type="entry name" value="Riboflavin biosynthesis protein"/>
    <property type="match status" value="1"/>
</dbReference>
<keyword evidence="5 14" id="KW-0808">Transferase</keyword>
<proteinExistence type="inferred from homology"/>
<evidence type="ECO:0000256" key="6">
    <source>
        <dbReference type="ARBA" id="ARBA00022695"/>
    </source>
</evidence>
<dbReference type="EC" id="2.7.7.2" evidence="14"/>
<evidence type="ECO:0000256" key="5">
    <source>
        <dbReference type="ARBA" id="ARBA00022679"/>
    </source>
</evidence>
<evidence type="ECO:0000256" key="10">
    <source>
        <dbReference type="ARBA" id="ARBA00022840"/>
    </source>
</evidence>
<comment type="catalytic activity">
    <reaction evidence="13 14">
        <text>FMN + ATP + H(+) = FAD + diphosphate</text>
        <dbReference type="Rhea" id="RHEA:17237"/>
        <dbReference type="ChEBI" id="CHEBI:15378"/>
        <dbReference type="ChEBI" id="CHEBI:30616"/>
        <dbReference type="ChEBI" id="CHEBI:33019"/>
        <dbReference type="ChEBI" id="CHEBI:57692"/>
        <dbReference type="ChEBI" id="CHEBI:58210"/>
        <dbReference type="EC" id="2.7.7.2"/>
    </reaction>
</comment>
<dbReference type="InterPro" id="IPR002606">
    <property type="entry name" value="Riboflavin_kinase_bac"/>
</dbReference>
<organism evidence="16 17">
    <name type="scientific">Mordavella massiliensis</name>
    <dbReference type="NCBI Taxonomy" id="1871024"/>
    <lineage>
        <taxon>Bacteria</taxon>
        <taxon>Bacillati</taxon>
        <taxon>Bacillota</taxon>
        <taxon>Clostridia</taxon>
        <taxon>Eubacteriales</taxon>
        <taxon>Clostridiaceae</taxon>
        <taxon>Mordavella</taxon>
    </lineage>
</organism>
<dbReference type="InterPro" id="IPR023465">
    <property type="entry name" value="Riboflavin_kinase_dom_sf"/>
</dbReference>
<keyword evidence="8 14" id="KW-0418">Kinase</keyword>
<dbReference type="CDD" id="cd02064">
    <property type="entry name" value="FAD_synthetase_N"/>
    <property type="match status" value="1"/>
</dbReference>
<evidence type="ECO:0000256" key="7">
    <source>
        <dbReference type="ARBA" id="ARBA00022741"/>
    </source>
</evidence>
<protein>
    <recommendedName>
        <fullName evidence="14">Riboflavin biosynthesis protein</fullName>
    </recommendedName>
    <domain>
        <recommendedName>
            <fullName evidence="14">Riboflavin kinase</fullName>
            <ecNumber evidence="14">2.7.1.26</ecNumber>
        </recommendedName>
        <alternativeName>
            <fullName evidence="14">Flavokinase</fullName>
        </alternativeName>
    </domain>
    <domain>
        <recommendedName>
            <fullName evidence="14">FMN adenylyltransferase</fullName>
            <ecNumber evidence="14">2.7.7.2</ecNumber>
        </recommendedName>
        <alternativeName>
            <fullName evidence="14">FAD pyrophosphorylase</fullName>
        </alternativeName>
        <alternativeName>
            <fullName evidence="14">FAD synthase</fullName>
        </alternativeName>
    </domain>
</protein>
<evidence type="ECO:0000256" key="12">
    <source>
        <dbReference type="ARBA" id="ARBA00047880"/>
    </source>
</evidence>
<feature type="domain" description="Riboflavin kinase" evidence="15">
    <location>
        <begin position="180"/>
        <end position="305"/>
    </location>
</feature>
<reference evidence="16" key="2">
    <citation type="journal article" date="2021" name="Sci. Rep.">
        <title>The distribution of antibiotic resistance genes in chicken gut microbiota commensals.</title>
        <authorList>
            <person name="Juricova H."/>
            <person name="Matiasovicova J."/>
            <person name="Kubasova T."/>
            <person name="Cejkova D."/>
            <person name="Rychlik I."/>
        </authorList>
    </citation>
    <scope>NUCLEOTIDE SEQUENCE</scope>
    <source>
        <strain evidence="16">An420c</strain>
    </source>
</reference>
<keyword evidence="3 14" id="KW-0285">Flavoprotein</keyword>
<dbReference type="EMBL" id="JACJLV010000013">
    <property type="protein sequence ID" value="MBM6826587.1"/>
    <property type="molecule type" value="Genomic_DNA"/>
</dbReference>
<dbReference type="AlphaFoldDB" id="A0A939BCB3"/>
<keyword evidence="4 14" id="KW-0288">FMN</keyword>
<evidence type="ECO:0000256" key="9">
    <source>
        <dbReference type="ARBA" id="ARBA00022827"/>
    </source>
</evidence>
<keyword evidence="17" id="KW-1185">Reference proteome</keyword>
<comment type="caution">
    <text evidence="16">The sequence shown here is derived from an EMBL/GenBank/DDBJ whole genome shotgun (WGS) entry which is preliminary data.</text>
</comment>
<dbReference type="GO" id="GO:0006747">
    <property type="term" value="P:FAD biosynthetic process"/>
    <property type="evidence" value="ECO:0007669"/>
    <property type="project" value="UniProtKB-UniRule"/>
</dbReference>
<gene>
    <name evidence="16" type="ORF">H6A13_05645</name>
</gene>
<dbReference type="NCBIfam" id="NF004162">
    <property type="entry name" value="PRK05627.1-5"/>
    <property type="match status" value="1"/>
</dbReference>
<evidence type="ECO:0000313" key="16">
    <source>
        <dbReference type="EMBL" id="MBM6826587.1"/>
    </source>
</evidence>
<dbReference type="Pfam" id="PF01687">
    <property type="entry name" value="Flavokinase"/>
    <property type="match status" value="1"/>
</dbReference>
<dbReference type="RefSeq" id="WP_204908632.1">
    <property type="nucleotide sequence ID" value="NZ_JACJLV010000013.1"/>
</dbReference>
<dbReference type="PANTHER" id="PTHR22749:SF6">
    <property type="entry name" value="RIBOFLAVIN KINASE"/>
    <property type="match status" value="1"/>
</dbReference>